<dbReference type="EMBL" id="CP037423">
    <property type="protein sequence ID" value="QDV46871.1"/>
    <property type="molecule type" value="Genomic_DNA"/>
</dbReference>
<evidence type="ECO:0000256" key="5">
    <source>
        <dbReference type="ARBA" id="ARBA00023136"/>
    </source>
</evidence>
<dbReference type="GO" id="GO:0016787">
    <property type="term" value="F:hydrolase activity"/>
    <property type="evidence" value="ECO:0007669"/>
    <property type="project" value="UniProtKB-KW"/>
</dbReference>
<evidence type="ECO:0000259" key="8">
    <source>
        <dbReference type="Pfam" id="PF02687"/>
    </source>
</evidence>
<dbReference type="AlphaFoldDB" id="A0A518I1B1"/>
<dbReference type="KEGG" id="snep:Enr13x_67800"/>
<evidence type="ECO:0000313" key="11">
    <source>
        <dbReference type="Proteomes" id="UP000319004"/>
    </source>
</evidence>
<dbReference type="Pfam" id="PF02687">
    <property type="entry name" value="FtsX"/>
    <property type="match status" value="1"/>
</dbReference>
<evidence type="ECO:0000256" key="1">
    <source>
        <dbReference type="ARBA" id="ARBA00004651"/>
    </source>
</evidence>
<keyword evidence="5 7" id="KW-0472">Membrane</keyword>
<dbReference type="GO" id="GO:0005524">
    <property type="term" value="F:ATP binding"/>
    <property type="evidence" value="ECO:0007669"/>
    <property type="project" value="UniProtKB-KW"/>
</dbReference>
<feature type="transmembrane region" description="Helical" evidence="7">
    <location>
        <begin position="282"/>
        <end position="307"/>
    </location>
</feature>
<dbReference type="PANTHER" id="PTHR30572:SF4">
    <property type="entry name" value="ABC TRANSPORTER PERMEASE YTRF"/>
    <property type="match status" value="1"/>
</dbReference>
<dbReference type="InterPro" id="IPR003838">
    <property type="entry name" value="ABC3_permease_C"/>
</dbReference>
<feature type="transmembrane region" description="Helical" evidence="7">
    <location>
        <begin position="327"/>
        <end position="350"/>
    </location>
</feature>
<proteinExistence type="inferred from homology"/>
<keyword evidence="3 7" id="KW-0812">Transmembrane</keyword>
<dbReference type="InterPro" id="IPR050250">
    <property type="entry name" value="Macrolide_Exporter_MacB"/>
</dbReference>
<keyword evidence="10" id="KW-0067">ATP-binding</keyword>
<keyword evidence="11" id="KW-1185">Reference proteome</keyword>
<evidence type="ECO:0000256" key="7">
    <source>
        <dbReference type="SAM" id="Phobius"/>
    </source>
</evidence>
<evidence type="ECO:0000256" key="3">
    <source>
        <dbReference type="ARBA" id="ARBA00022692"/>
    </source>
</evidence>
<keyword evidence="2" id="KW-1003">Cell membrane</keyword>
<dbReference type="RefSeq" id="WP_145390999.1">
    <property type="nucleotide sequence ID" value="NZ_CP037423.1"/>
</dbReference>
<keyword evidence="10" id="KW-0378">Hydrolase</keyword>
<dbReference type="OrthoDB" id="9770099at2"/>
<name>A0A518I1B1_9BACT</name>
<dbReference type="EC" id="3.6.3.-" evidence="10"/>
<evidence type="ECO:0000256" key="6">
    <source>
        <dbReference type="ARBA" id="ARBA00038076"/>
    </source>
</evidence>
<accession>A0A518I1B1</accession>
<comment type="similarity">
    <text evidence="6">Belongs to the ABC-4 integral membrane protein family.</text>
</comment>
<sequence>MSFLDTIRIALRALLKNKMRAVLTVIGVVIGIAAVTTIVSIGQGANRLVQGELENLGTNVIFVIPGQTTDGGVRQNDAPSLTAADADAISTECPAVLAASPLVFTGGQVIYGNENWSPKEMLGVGTDFLLVRNWGLQAGSFFSEADVESKAKVCVIGQTLIPKLFRTTNPLGETLRVNNVPIRVIGILSKKGANMVGDDQDNLLLMPQTTVRKRLLGSPMDNIHAIMVSARSTNQMSTATRQIRNLLLERHDIAPGEEDDFDITDMEEVAGTLGMITGTLTLMLSAIAGISLVVGGVGIMNIMLVSVTERTREIGIRMALGARGRDILWQFLIESVVLSSIGGVIGLALGTGMSMAATMLINAYKPGTDWPMVVSFPAALVAMGFAAAVGVFFGFYPARRASKLDPIDALRYE</sequence>
<evidence type="ECO:0000313" key="10">
    <source>
        <dbReference type="EMBL" id="QDV46871.1"/>
    </source>
</evidence>
<feature type="domain" description="ABC3 transporter permease C-terminal" evidence="8">
    <location>
        <begin position="286"/>
        <end position="406"/>
    </location>
</feature>
<feature type="transmembrane region" description="Helical" evidence="7">
    <location>
        <begin position="370"/>
        <end position="396"/>
    </location>
</feature>
<dbReference type="PANTHER" id="PTHR30572">
    <property type="entry name" value="MEMBRANE COMPONENT OF TRANSPORTER-RELATED"/>
    <property type="match status" value="1"/>
</dbReference>
<comment type="subcellular location">
    <subcellularLocation>
        <location evidence="1">Cell membrane</location>
        <topology evidence="1">Multi-pass membrane protein</topology>
    </subcellularLocation>
</comment>
<evidence type="ECO:0000256" key="4">
    <source>
        <dbReference type="ARBA" id="ARBA00022989"/>
    </source>
</evidence>
<dbReference type="InterPro" id="IPR025857">
    <property type="entry name" value="MacB_PCD"/>
</dbReference>
<dbReference type="GO" id="GO:0022857">
    <property type="term" value="F:transmembrane transporter activity"/>
    <property type="evidence" value="ECO:0007669"/>
    <property type="project" value="TreeGrafter"/>
</dbReference>
<dbReference type="Pfam" id="PF12704">
    <property type="entry name" value="MacB_PCD"/>
    <property type="match status" value="1"/>
</dbReference>
<dbReference type="GO" id="GO:0005886">
    <property type="term" value="C:plasma membrane"/>
    <property type="evidence" value="ECO:0007669"/>
    <property type="project" value="UniProtKB-SubCell"/>
</dbReference>
<keyword evidence="10" id="KW-0547">Nucleotide-binding</keyword>
<feature type="domain" description="MacB-like periplasmic core" evidence="9">
    <location>
        <begin position="22"/>
        <end position="246"/>
    </location>
</feature>
<dbReference type="Proteomes" id="UP000319004">
    <property type="component" value="Chromosome"/>
</dbReference>
<gene>
    <name evidence="10" type="primary">macB_7</name>
    <name evidence="10" type="ORF">Enr13x_67800</name>
</gene>
<reference evidence="10 11" key="1">
    <citation type="submission" date="2019-03" db="EMBL/GenBank/DDBJ databases">
        <title>Deep-cultivation of Planctomycetes and their phenomic and genomic characterization uncovers novel biology.</title>
        <authorList>
            <person name="Wiegand S."/>
            <person name="Jogler M."/>
            <person name="Boedeker C."/>
            <person name="Pinto D."/>
            <person name="Vollmers J."/>
            <person name="Rivas-Marin E."/>
            <person name="Kohn T."/>
            <person name="Peeters S.H."/>
            <person name="Heuer A."/>
            <person name="Rast P."/>
            <person name="Oberbeckmann S."/>
            <person name="Bunk B."/>
            <person name="Jeske O."/>
            <person name="Meyerdierks A."/>
            <person name="Storesund J.E."/>
            <person name="Kallscheuer N."/>
            <person name="Luecker S."/>
            <person name="Lage O.M."/>
            <person name="Pohl T."/>
            <person name="Merkel B.J."/>
            <person name="Hornburger P."/>
            <person name="Mueller R.-W."/>
            <person name="Bruemmer F."/>
            <person name="Labrenz M."/>
            <person name="Spormann A.M."/>
            <person name="Op den Camp H."/>
            <person name="Overmann J."/>
            <person name="Amann R."/>
            <person name="Jetten M.S.M."/>
            <person name="Mascher T."/>
            <person name="Medema M.H."/>
            <person name="Devos D.P."/>
            <person name="Kaster A.-K."/>
            <person name="Ovreas L."/>
            <person name="Rohde M."/>
            <person name="Galperin M.Y."/>
            <person name="Jogler C."/>
        </authorList>
    </citation>
    <scope>NUCLEOTIDE SEQUENCE [LARGE SCALE GENOMIC DNA]</scope>
    <source>
        <strain evidence="10 11">Enr13</strain>
    </source>
</reference>
<organism evidence="10 11">
    <name type="scientific">Stieleria neptunia</name>
    <dbReference type="NCBI Taxonomy" id="2527979"/>
    <lineage>
        <taxon>Bacteria</taxon>
        <taxon>Pseudomonadati</taxon>
        <taxon>Planctomycetota</taxon>
        <taxon>Planctomycetia</taxon>
        <taxon>Pirellulales</taxon>
        <taxon>Pirellulaceae</taxon>
        <taxon>Stieleria</taxon>
    </lineage>
</organism>
<keyword evidence="4 7" id="KW-1133">Transmembrane helix</keyword>
<feature type="transmembrane region" description="Helical" evidence="7">
    <location>
        <begin position="21"/>
        <end position="42"/>
    </location>
</feature>
<evidence type="ECO:0000259" key="9">
    <source>
        <dbReference type="Pfam" id="PF12704"/>
    </source>
</evidence>
<evidence type="ECO:0000256" key="2">
    <source>
        <dbReference type="ARBA" id="ARBA00022475"/>
    </source>
</evidence>
<protein>
    <submittedName>
        <fullName evidence="10">Macrolide export ATP-binding/permease protein MacB</fullName>
        <ecNumber evidence="10">3.6.3.-</ecNumber>
    </submittedName>
</protein>